<keyword evidence="3" id="KW-1185">Reference proteome</keyword>
<protein>
    <submittedName>
        <fullName evidence="2">Uncharacterized protein</fullName>
    </submittedName>
</protein>
<dbReference type="AlphaFoldDB" id="A0A517SV80"/>
<accession>A0A517SV80</accession>
<keyword evidence="1" id="KW-0732">Signal</keyword>
<evidence type="ECO:0000256" key="1">
    <source>
        <dbReference type="SAM" id="SignalP"/>
    </source>
</evidence>
<evidence type="ECO:0000313" key="2">
    <source>
        <dbReference type="EMBL" id="QDT60003.1"/>
    </source>
</evidence>
<organism evidence="2 3">
    <name type="scientific">Stieleria bergensis</name>
    <dbReference type="NCBI Taxonomy" id="2528025"/>
    <lineage>
        <taxon>Bacteria</taxon>
        <taxon>Pseudomonadati</taxon>
        <taxon>Planctomycetota</taxon>
        <taxon>Planctomycetia</taxon>
        <taxon>Pirellulales</taxon>
        <taxon>Pirellulaceae</taxon>
        <taxon>Stieleria</taxon>
    </lineage>
</organism>
<dbReference type="Proteomes" id="UP000315003">
    <property type="component" value="Chromosome"/>
</dbReference>
<proteinExistence type="predicted"/>
<evidence type="ECO:0000313" key="3">
    <source>
        <dbReference type="Proteomes" id="UP000315003"/>
    </source>
</evidence>
<gene>
    <name evidence="2" type="ORF">SV7mr_25180</name>
</gene>
<dbReference type="EMBL" id="CP036272">
    <property type="protein sequence ID" value="QDT60003.1"/>
    <property type="molecule type" value="Genomic_DNA"/>
</dbReference>
<sequence precursor="true">MRQLIAVFAFFTMALAMPAVTSAAEIVHYELKEWKSKHLHDAEKSKVIIKTLKDLGCEVEEADHNGHKDVKYRCPKRRKMPVKSHEEALKWEKWLKEYGFRAYHTH</sequence>
<feature type="chain" id="PRO_5022144924" evidence="1">
    <location>
        <begin position="24"/>
        <end position="106"/>
    </location>
</feature>
<name>A0A517SV80_9BACT</name>
<feature type="signal peptide" evidence="1">
    <location>
        <begin position="1"/>
        <end position="23"/>
    </location>
</feature>
<dbReference type="OrthoDB" id="290569at2"/>
<dbReference type="RefSeq" id="WP_145272218.1">
    <property type="nucleotide sequence ID" value="NZ_CP036272.1"/>
</dbReference>
<reference evidence="2 3" key="1">
    <citation type="submission" date="2019-02" db="EMBL/GenBank/DDBJ databases">
        <title>Deep-cultivation of Planctomycetes and their phenomic and genomic characterization uncovers novel biology.</title>
        <authorList>
            <person name="Wiegand S."/>
            <person name="Jogler M."/>
            <person name="Boedeker C."/>
            <person name="Pinto D."/>
            <person name="Vollmers J."/>
            <person name="Rivas-Marin E."/>
            <person name="Kohn T."/>
            <person name="Peeters S.H."/>
            <person name="Heuer A."/>
            <person name="Rast P."/>
            <person name="Oberbeckmann S."/>
            <person name="Bunk B."/>
            <person name="Jeske O."/>
            <person name="Meyerdierks A."/>
            <person name="Storesund J.E."/>
            <person name="Kallscheuer N."/>
            <person name="Luecker S."/>
            <person name="Lage O.M."/>
            <person name="Pohl T."/>
            <person name="Merkel B.J."/>
            <person name="Hornburger P."/>
            <person name="Mueller R.-W."/>
            <person name="Bruemmer F."/>
            <person name="Labrenz M."/>
            <person name="Spormann A.M."/>
            <person name="Op den Camp H."/>
            <person name="Overmann J."/>
            <person name="Amann R."/>
            <person name="Jetten M.S.M."/>
            <person name="Mascher T."/>
            <person name="Medema M.H."/>
            <person name="Devos D.P."/>
            <person name="Kaster A.-K."/>
            <person name="Ovreas L."/>
            <person name="Rohde M."/>
            <person name="Galperin M.Y."/>
            <person name="Jogler C."/>
        </authorList>
    </citation>
    <scope>NUCLEOTIDE SEQUENCE [LARGE SCALE GENOMIC DNA]</scope>
    <source>
        <strain evidence="2 3">SV_7m_r</strain>
    </source>
</reference>